<proteinExistence type="predicted"/>
<keyword evidence="2" id="KW-1185">Reference proteome</keyword>
<gene>
    <name evidence="1" type="ORF">ACFO3F_12180</name>
</gene>
<evidence type="ECO:0000313" key="2">
    <source>
        <dbReference type="Proteomes" id="UP001595955"/>
    </source>
</evidence>
<name>A0ABV9DCJ0_9MICO</name>
<sequence>MRVYLPATADDLAHPSLAPRWAHTVTQALRVALPDEDVEGLAESAMLAAADESVERIRTDGASVMRRVVVAADVDDTEIADTEIDDAGAAGDEERLPSAVLVRTAVPWSQVVSIHVDEGAAEADVRAAVAGDDDALERAAERDLLWYDVVELAQLRGELAE</sequence>
<reference evidence="2" key="1">
    <citation type="journal article" date="2019" name="Int. J. Syst. Evol. Microbiol.">
        <title>The Global Catalogue of Microorganisms (GCM) 10K type strain sequencing project: providing services to taxonomists for standard genome sequencing and annotation.</title>
        <authorList>
            <consortium name="The Broad Institute Genomics Platform"/>
            <consortium name="The Broad Institute Genome Sequencing Center for Infectious Disease"/>
            <person name="Wu L."/>
            <person name="Ma J."/>
        </authorList>
    </citation>
    <scope>NUCLEOTIDE SEQUENCE [LARGE SCALE GENOMIC DNA]</scope>
    <source>
        <strain evidence="2">JCM 3369</strain>
    </source>
</reference>
<dbReference type="EMBL" id="JBHSGF010000008">
    <property type="protein sequence ID" value="MFC4556008.1"/>
    <property type="molecule type" value="Genomic_DNA"/>
</dbReference>
<dbReference type="RefSeq" id="WP_122825423.1">
    <property type="nucleotide sequence ID" value="NZ_CP033325.1"/>
</dbReference>
<dbReference type="InterPro" id="IPR054206">
    <property type="entry name" value="DUF6912"/>
</dbReference>
<protein>
    <submittedName>
        <fullName evidence="1">DUF6912 family protein</fullName>
    </submittedName>
</protein>
<evidence type="ECO:0000313" key="1">
    <source>
        <dbReference type="EMBL" id="MFC4556008.1"/>
    </source>
</evidence>
<dbReference type="Pfam" id="PF21853">
    <property type="entry name" value="DUF6912"/>
    <property type="match status" value="1"/>
</dbReference>
<organism evidence="1 2">
    <name type="scientific">Georgenia faecalis</name>
    <dbReference type="NCBI Taxonomy" id="2483799"/>
    <lineage>
        <taxon>Bacteria</taxon>
        <taxon>Bacillati</taxon>
        <taxon>Actinomycetota</taxon>
        <taxon>Actinomycetes</taxon>
        <taxon>Micrococcales</taxon>
        <taxon>Bogoriellaceae</taxon>
        <taxon>Georgenia</taxon>
    </lineage>
</organism>
<dbReference type="Proteomes" id="UP001595955">
    <property type="component" value="Unassembled WGS sequence"/>
</dbReference>
<comment type="caution">
    <text evidence="1">The sequence shown here is derived from an EMBL/GenBank/DDBJ whole genome shotgun (WGS) entry which is preliminary data.</text>
</comment>
<accession>A0ABV9DCJ0</accession>